<feature type="repeat" description="ANK" evidence="3">
    <location>
        <begin position="265"/>
        <end position="297"/>
    </location>
</feature>
<dbReference type="Pfam" id="PF12796">
    <property type="entry name" value="Ank_2"/>
    <property type="match status" value="1"/>
</dbReference>
<feature type="repeat" description="ANK" evidence="3">
    <location>
        <begin position="155"/>
        <end position="187"/>
    </location>
</feature>
<evidence type="ECO:0000313" key="5">
    <source>
        <dbReference type="Ensembl" id="ENSSMAP00000016757.2"/>
    </source>
</evidence>
<dbReference type="EMBL" id="VEVO01000020">
    <property type="protein sequence ID" value="KAF0025237.1"/>
    <property type="molecule type" value="Genomic_DNA"/>
</dbReference>
<dbReference type="PROSITE" id="PS50088">
    <property type="entry name" value="ANK_REPEAT"/>
    <property type="match status" value="5"/>
</dbReference>
<dbReference type="AlphaFoldDB" id="A0A6A4RXN1"/>
<dbReference type="PANTHER" id="PTHR24189:SF50">
    <property type="entry name" value="ANKYRIN REPEAT AND SOCS BOX PROTEIN 2"/>
    <property type="match status" value="1"/>
</dbReference>
<reference evidence="5" key="4">
    <citation type="submission" date="2025-05" db="UniProtKB">
        <authorList>
            <consortium name="Ensembl"/>
        </authorList>
    </citation>
    <scope>IDENTIFICATION</scope>
</reference>
<reference evidence="5" key="3">
    <citation type="submission" date="2023-05" db="EMBL/GenBank/DDBJ databases">
        <title>High-quality long-read genome of Scophthalmus maximus.</title>
        <authorList>
            <person name="Lien S."/>
            <person name="Martinez P."/>
        </authorList>
    </citation>
    <scope>NUCLEOTIDE SEQUENCE [LARGE SCALE GENOMIC DNA]</scope>
</reference>
<evidence type="ECO:0000256" key="1">
    <source>
        <dbReference type="ARBA" id="ARBA00022737"/>
    </source>
</evidence>
<feature type="repeat" description="ANK" evidence="3">
    <location>
        <begin position="222"/>
        <end position="264"/>
    </location>
</feature>
<organism evidence="4 6">
    <name type="scientific">Scophthalmus maximus</name>
    <name type="common">Turbot</name>
    <name type="synonym">Psetta maxima</name>
    <dbReference type="NCBI Taxonomy" id="52904"/>
    <lineage>
        <taxon>Eukaryota</taxon>
        <taxon>Metazoa</taxon>
        <taxon>Chordata</taxon>
        <taxon>Craniata</taxon>
        <taxon>Vertebrata</taxon>
        <taxon>Euteleostomi</taxon>
        <taxon>Actinopterygii</taxon>
        <taxon>Neopterygii</taxon>
        <taxon>Teleostei</taxon>
        <taxon>Neoteleostei</taxon>
        <taxon>Acanthomorphata</taxon>
        <taxon>Carangaria</taxon>
        <taxon>Pleuronectiformes</taxon>
        <taxon>Pleuronectoidei</taxon>
        <taxon>Scophthalmidae</taxon>
        <taxon>Scophthalmus</taxon>
    </lineage>
</organism>
<feature type="repeat" description="ANK" evidence="3">
    <location>
        <begin position="63"/>
        <end position="95"/>
    </location>
</feature>
<accession>A0A6A4RXN1</accession>
<gene>
    <name evidence="5" type="primary">LOC118288135</name>
    <name evidence="4" type="ORF">F2P81_022118</name>
</gene>
<dbReference type="InterPro" id="IPR002110">
    <property type="entry name" value="Ankyrin_rpt"/>
</dbReference>
<dbReference type="SUPFAM" id="SSF48403">
    <property type="entry name" value="Ankyrin repeat"/>
    <property type="match status" value="1"/>
</dbReference>
<dbReference type="PROSITE" id="PS50297">
    <property type="entry name" value="ANK_REP_REGION"/>
    <property type="match status" value="4"/>
</dbReference>
<dbReference type="Ensembl" id="ENSSMAT00000016965.2">
    <property type="protein sequence ID" value="ENSSMAP00000016757.2"/>
    <property type="gene ID" value="ENSSMAG00000010265.2"/>
</dbReference>
<evidence type="ECO:0000313" key="4">
    <source>
        <dbReference type="EMBL" id="KAF0025237.1"/>
    </source>
</evidence>
<dbReference type="PANTHER" id="PTHR24189">
    <property type="entry name" value="MYOTROPHIN"/>
    <property type="match status" value="1"/>
</dbReference>
<sequence>MLEEQREHEDRSSDIIAFHNNEFYIAVMDEDVGRIEELSEKHGSNLPIQVQDGLPGKVFWKGRAIRPLHLAASYRRVKSMQSLLSSGADPEMRDELGRTTLHLVITSWPRILTPWAKPDSKLQAAVIVMHRKAEACLQLLCEHGVNINAEVEGASQETALHLSVRYAALSAVQILASYGADVNAVDNRGMTPLHMAAGILHKDTIANLIRQGADINTGVKHSGNTALHLAALALATKTIKTLEDNISCISELLEHGAEPNAENGAGMTPFQEACGMGNKVLVDLLLGYGANINKLSRTGENCLFLFLDHRPNVRNSPLLGKLLSLTSPLTVYNLNGNLPSTLTLPCFFKQREQLLKLIQQPRRLQDICKSHIYLKHVRSENGELKKLLPERLYDFVFNYWENIHNITFVTADERDSFSDTFFITPS</sequence>
<evidence type="ECO:0000256" key="3">
    <source>
        <dbReference type="PROSITE-ProRule" id="PRU00023"/>
    </source>
</evidence>
<dbReference type="SMART" id="SM00248">
    <property type="entry name" value="ANK"/>
    <property type="match status" value="6"/>
</dbReference>
<reference evidence="5" key="2">
    <citation type="submission" date="2020-05" db="EMBL/GenBank/DDBJ databases">
        <authorList>
            <person name="Moser M."/>
        </authorList>
    </citation>
    <scope>NUCLEOTIDE SEQUENCE [LARGE SCALE GENOMIC DNA]</scope>
</reference>
<dbReference type="GeneTree" id="ENSGT00840000130004"/>
<feature type="repeat" description="ANK" evidence="3">
    <location>
        <begin position="188"/>
        <end position="220"/>
    </location>
</feature>
<dbReference type="Proteomes" id="UP000438429">
    <property type="component" value="Unassembled WGS sequence"/>
</dbReference>
<dbReference type="Pfam" id="PF13637">
    <property type="entry name" value="Ank_4"/>
    <property type="match status" value="1"/>
</dbReference>
<keyword evidence="2 3" id="KW-0040">ANK repeat</keyword>
<dbReference type="Proteomes" id="UP000694558">
    <property type="component" value="Chromosome 18"/>
</dbReference>
<evidence type="ECO:0000313" key="6">
    <source>
        <dbReference type="Proteomes" id="UP000438429"/>
    </source>
</evidence>
<dbReference type="Gene3D" id="1.25.40.20">
    <property type="entry name" value="Ankyrin repeat-containing domain"/>
    <property type="match status" value="2"/>
</dbReference>
<dbReference type="Pfam" id="PF00023">
    <property type="entry name" value="Ank"/>
    <property type="match status" value="1"/>
</dbReference>
<name>A0A6A4RXN1_SCOMX</name>
<dbReference type="Bgee" id="ENSSMAG00000010265">
    <property type="expression patterns" value="Expressed in pharyngeal gill and 6 other cell types or tissues"/>
</dbReference>
<reference evidence="4 6" key="1">
    <citation type="submission" date="2019-06" db="EMBL/GenBank/DDBJ databases">
        <title>Draft genomes of female and male turbot (Scophthalmus maximus).</title>
        <authorList>
            <person name="Xu H."/>
            <person name="Xu X.-W."/>
            <person name="Shao C."/>
            <person name="Chen S."/>
        </authorList>
    </citation>
    <scope>NUCLEOTIDE SEQUENCE [LARGE SCALE GENOMIC DNA]</scope>
    <source>
        <strain evidence="4">Ysfricsl-2016a</strain>
        <tissue evidence="4">Blood</tissue>
    </source>
</reference>
<protein>
    <submittedName>
        <fullName evidence="4 5">Uncharacterized protein</fullName>
    </submittedName>
</protein>
<keyword evidence="1" id="KW-0677">Repeat</keyword>
<dbReference type="InterPro" id="IPR050745">
    <property type="entry name" value="Multifunctional_regulatory"/>
</dbReference>
<proteinExistence type="predicted"/>
<dbReference type="InterPro" id="IPR036770">
    <property type="entry name" value="Ankyrin_rpt-contain_sf"/>
</dbReference>
<evidence type="ECO:0000256" key="2">
    <source>
        <dbReference type="ARBA" id="ARBA00023043"/>
    </source>
</evidence>